<gene>
    <name evidence="4" type="ORF">PBAT_07925</name>
</gene>
<evidence type="ECO:0000256" key="2">
    <source>
        <dbReference type="ARBA" id="ARBA00023315"/>
    </source>
</evidence>
<comment type="caution">
    <text evidence="4">The sequence shown here is derived from an EMBL/GenBank/DDBJ whole genome shotgun (WGS) entry which is preliminary data.</text>
</comment>
<dbReference type="InterPro" id="IPR016181">
    <property type="entry name" value="Acyl_CoA_acyltransferase"/>
</dbReference>
<sequence>MITYQIMTQEQVNKLKEIDRSEHIDLIYELQNGQIVEIIKNHECPNWDEELIEEIQERYLYELRNGGLSIGTFDGDTLVGFGVLAHQFRGPNQDQLQIDLMYVSNKYRRQGIGTQILNELKDEARNRGARYLYISSTETKSAVSFYKSHGSQITEETDIELFNKEPLDIHMINEL</sequence>
<dbReference type="PANTHER" id="PTHR43877">
    <property type="entry name" value="AMINOALKYLPHOSPHONATE N-ACETYLTRANSFERASE-RELATED-RELATED"/>
    <property type="match status" value="1"/>
</dbReference>
<dbReference type="GO" id="GO:0016747">
    <property type="term" value="F:acyltransferase activity, transferring groups other than amino-acyl groups"/>
    <property type="evidence" value="ECO:0007669"/>
    <property type="project" value="InterPro"/>
</dbReference>
<evidence type="ECO:0000313" key="4">
    <source>
        <dbReference type="EMBL" id="OAB47194.1"/>
    </source>
</evidence>
<dbReference type="RefSeq" id="WP_068648299.1">
    <property type="nucleotide sequence ID" value="NZ_CP043611.1"/>
</dbReference>
<name>A0A168PYK4_9BACL</name>
<dbReference type="EMBL" id="LVJI01000009">
    <property type="protein sequence ID" value="OAB47194.1"/>
    <property type="molecule type" value="Genomic_DNA"/>
</dbReference>
<accession>A0A168PYK4</accession>
<dbReference type="InterPro" id="IPR000182">
    <property type="entry name" value="GNAT_dom"/>
</dbReference>
<evidence type="ECO:0000313" key="5">
    <source>
        <dbReference type="Proteomes" id="UP000077355"/>
    </source>
</evidence>
<keyword evidence="2" id="KW-0012">Acyltransferase</keyword>
<evidence type="ECO:0000256" key="1">
    <source>
        <dbReference type="ARBA" id="ARBA00022679"/>
    </source>
</evidence>
<dbReference type="InterPro" id="IPR050832">
    <property type="entry name" value="Bact_Acetyltransf"/>
</dbReference>
<protein>
    <submittedName>
        <fullName evidence="4">GNAT family acetyltransferase</fullName>
    </submittedName>
</protein>
<dbReference type="CDD" id="cd04301">
    <property type="entry name" value="NAT_SF"/>
    <property type="match status" value="1"/>
</dbReference>
<keyword evidence="1 4" id="KW-0808">Transferase</keyword>
<dbReference type="SUPFAM" id="SSF55729">
    <property type="entry name" value="Acyl-CoA N-acyltransferases (Nat)"/>
    <property type="match status" value="1"/>
</dbReference>
<proteinExistence type="predicted"/>
<dbReference type="Gene3D" id="3.40.630.30">
    <property type="match status" value="1"/>
</dbReference>
<dbReference type="AlphaFoldDB" id="A0A168PYK4"/>
<dbReference type="OrthoDB" id="8116556at2"/>
<organism evidence="4 5">
    <name type="scientific">Paenibacillus antarcticus</name>
    <dbReference type="NCBI Taxonomy" id="253703"/>
    <lineage>
        <taxon>Bacteria</taxon>
        <taxon>Bacillati</taxon>
        <taxon>Bacillota</taxon>
        <taxon>Bacilli</taxon>
        <taxon>Bacillales</taxon>
        <taxon>Paenibacillaceae</taxon>
        <taxon>Paenibacillus</taxon>
    </lineage>
</organism>
<keyword evidence="5" id="KW-1185">Reference proteome</keyword>
<dbReference type="Pfam" id="PF00583">
    <property type="entry name" value="Acetyltransf_1"/>
    <property type="match status" value="1"/>
</dbReference>
<dbReference type="Proteomes" id="UP000077355">
    <property type="component" value="Unassembled WGS sequence"/>
</dbReference>
<feature type="domain" description="N-acetyltransferase" evidence="3">
    <location>
        <begin position="13"/>
        <end position="175"/>
    </location>
</feature>
<reference evidence="4 5" key="1">
    <citation type="submission" date="2016-03" db="EMBL/GenBank/DDBJ databases">
        <title>Draft genome sequence of Paenibacillus antarcticus CECT 5836.</title>
        <authorList>
            <person name="Shin S.-K."/>
            <person name="Yi H."/>
        </authorList>
    </citation>
    <scope>NUCLEOTIDE SEQUENCE [LARGE SCALE GENOMIC DNA]</scope>
    <source>
        <strain evidence="4 5">CECT 5836</strain>
    </source>
</reference>
<dbReference type="PROSITE" id="PS51186">
    <property type="entry name" value="GNAT"/>
    <property type="match status" value="1"/>
</dbReference>
<evidence type="ECO:0000259" key="3">
    <source>
        <dbReference type="PROSITE" id="PS51186"/>
    </source>
</evidence>